<keyword evidence="4" id="KW-1185">Reference proteome</keyword>
<organism evidence="3 4">
    <name type="scientific">Pontivivens nitratireducens</name>
    <dbReference type="NCBI Taxonomy" id="2758038"/>
    <lineage>
        <taxon>Bacteria</taxon>
        <taxon>Pseudomonadati</taxon>
        <taxon>Pseudomonadota</taxon>
        <taxon>Alphaproteobacteria</taxon>
        <taxon>Rhodobacterales</taxon>
        <taxon>Paracoccaceae</taxon>
        <taxon>Pontivivens</taxon>
    </lineage>
</organism>
<dbReference type="AlphaFoldDB" id="A0A6G7VJD6"/>
<evidence type="ECO:0000313" key="3">
    <source>
        <dbReference type="EMBL" id="QIK40052.1"/>
    </source>
</evidence>
<sequence length="213" mass="23113">MTRLLANARRAAGRFVRRDRGAASLEFVIVFIPLILLILLIVQVSIAYHWALSAQKGLEMAARLAAVTPPVSTSLTVQTGLGTRVINRNVAAGANAGDACYLGACEPIPTQVCNGSAFIPREDGSMPDSNCDLTRFKLIYDEVDRFAYSLELEDFAIAYEDVNLGSAGQTYVPLIVLAVSPQSMPMILRMFDTTVEFEIPEILATIVAEDLSN</sequence>
<name>A0A6G7VJD6_9RHOB</name>
<keyword evidence="1" id="KW-0812">Transmembrane</keyword>
<dbReference type="RefSeq" id="WP_166189047.1">
    <property type="nucleotide sequence ID" value="NZ_CP049811.1"/>
</dbReference>
<feature type="transmembrane region" description="Helical" evidence="1">
    <location>
        <begin position="27"/>
        <end position="51"/>
    </location>
</feature>
<evidence type="ECO:0000259" key="2">
    <source>
        <dbReference type="Pfam" id="PF07811"/>
    </source>
</evidence>
<protein>
    <recommendedName>
        <fullName evidence="2">TadE-like domain-containing protein</fullName>
    </recommendedName>
</protein>
<proteinExistence type="predicted"/>
<evidence type="ECO:0000313" key="4">
    <source>
        <dbReference type="Proteomes" id="UP000500791"/>
    </source>
</evidence>
<dbReference type="KEGG" id="mon:G8E03_04310"/>
<evidence type="ECO:0000256" key="1">
    <source>
        <dbReference type="SAM" id="Phobius"/>
    </source>
</evidence>
<gene>
    <name evidence="3" type="ORF">G8E03_04310</name>
</gene>
<dbReference type="Proteomes" id="UP000500791">
    <property type="component" value="Chromosome"/>
</dbReference>
<dbReference type="InterPro" id="IPR012495">
    <property type="entry name" value="TadE-like_dom"/>
</dbReference>
<reference evidence="3 4" key="1">
    <citation type="submission" date="2020-03" db="EMBL/GenBank/DDBJ databases">
        <title>Complete genome sequence of Monaibacterium sp. ALG8 with diverse plasmids.</title>
        <authorList>
            <person name="Sun C."/>
        </authorList>
    </citation>
    <scope>NUCLEOTIDE SEQUENCE [LARGE SCALE GENOMIC DNA]</scope>
    <source>
        <strain evidence="3 4">ALG8</strain>
    </source>
</reference>
<feature type="domain" description="TadE-like" evidence="2">
    <location>
        <begin position="21"/>
        <end position="63"/>
    </location>
</feature>
<dbReference type="EMBL" id="CP049811">
    <property type="protein sequence ID" value="QIK40052.1"/>
    <property type="molecule type" value="Genomic_DNA"/>
</dbReference>
<keyword evidence="1" id="KW-0472">Membrane</keyword>
<accession>A0A6G7VJD6</accession>
<dbReference type="Pfam" id="PF07811">
    <property type="entry name" value="TadE"/>
    <property type="match status" value="1"/>
</dbReference>
<keyword evidence="1" id="KW-1133">Transmembrane helix</keyword>